<reference evidence="2 3" key="1">
    <citation type="journal article" date="2016" name="Nat. Commun.">
        <title>Thousands of microbial genomes shed light on interconnected biogeochemical processes in an aquifer system.</title>
        <authorList>
            <person name="Anantharaman K."/>
            <person name="Brown C.T."/>
            <person name="Hug L.A."/>
            <person name="Sharon I."/>
            <person name="Castelle C.J."/>
            <person name="Probst A.J."/>
            <person name="Thomas B.C."/>
            <person name="Singh A."/>
            <person name="Wilkins M.J."/>
            <person name="Karaoz U."/>
            <person name="Brodie E.L."/>
            <person name="Williams K.H."/>
            <person name="Hubbard S.S."/>
            <person name="Banfield J.F."/>
        </authorList>
    </citation>
    <scope>NUCLEOTIDE SEQUENCE [LARGE SCALE GENOMIC DNA]</scope>
</reference>
<sequence>MKSVQIHNGFFIVFDKGEEVISELTRFGEREGVHWGVFEALGAVENVEIGYYDRDAKQYFFRKEDDVFEVASLKGNLSEVENEGVLVHAHAVLSRCDETLGTIGGHVKSARVAVTLEMVVWLVSQPLTRLYDEDIGLRLLNL</sequence>
<proteinExistence type="predicted"/>
<dbReference type="PANTHER" id="PTHR34988">
    <property type="entry name" value="PROTEIN, PUTATIVE-RELATED"/>
    <property type="match status" value="1"/>
</dbReference>
<dbReference type="Pfam" id="PF03479">
    <property type="entry name" value="PCC"/>
    <property type="match status" value="1"/>
</dbReference>
<dbReference type="CDD" id="cd11378">
    <property type="entry name" value="DUF296"/>
    <property type="match status" value="1"/>
</dbReference>
<feature type="domain" description="PPC" evidence="1">
    <location>
        <begin position="4"/>
        <end position="142"/>
    </location>
</feature>
<dbReference type="SUPFAM" id="SSF117856">
    <property type="entry name" value="AF0104/ALDC/Ptd012-like"/>
    <property type="match status" value="1"/>
</dbReference>
<dbReference type="PANTHER" id="PTHR34988:SF1">
    <property type="entry name" value="DNA-BINDING PROTEIN"/>
    <property type="match status" value="1"/>
</dbReference>
<evidence type="ECO:0000313" key="2">
    <source>
        <dbReference type="EMBL" id="OGG65651.1"/>
    </source>
</evidence>
<name>A0A1F6DW55_9BACT</name>
<organism evidence="2 3">
    <name type="scientific">Candidatus Kaiserbacteria bacterium RIFCSPHIGHO2_02_FULL_55_20</name>
    <dbReference type="NCBI Taxonomy" id="1798497"/>
    <lineage>
        <taxon>Bacteria</taxon>
        <taxon>Candidatus Kaiseribacteriota</taxon>
    </lineage>
</organism>
<dbReference type="Proteomes" id="UP000177652">
    <property type="component" value="Unassembled WGS sequence"/>
</dbReference>
<gene>
    <name evidence="2" type="ORF">A3D71_02980</name>
</gene>
<dbReference type="AlphaFoldDB" id="A0A1F6DW55"/>
<evidence type="ECO:0000313" key="3">
    <source>
        <dbReference type="Proteomes" id="UP000177652"/>
    </source>
</evidence>
<dbReference type="PROSITE" id="PS51742">
    <property type="entry name" value="PPC"/>
    <property type="match status" value="1"/>
</dbReference>
<dbReference type="InterPro" id="IPR005175">
    <property type="entry name" value="PPC_dom"/>
</dbReference>
<dbReference type="Gene3D" id="3.30.1330.80">
    <property type="entry name" value="Hypothetical protein, similar to alpha- acetolactate decarboxylase, domain 2"/>
    <property type="match status" value="1"/>
</dbReference>
<protein>
    <recommendedName>
        <fullName evidence="1">PPC domain-containing protein</fullName>
    </recommendedName>
</protein>
<dbReference type="STRING" id="1798497.A3D71_02980"/>
<accession>A0A1F6DW55</accession>
<evidence type="ECO:0000259" key="1">
    <source>
        <dbReference type="PROSITE" id="PS51742"/>
    </source>
</evidence>
<comment type="caution">
    <text evidence="2">The sequence shown here is derived from an EMBL/GenBank/DDBJ whole genome shotgun (WGS) entry which is preliminary data.</text>
</comment>
<dbReference type="EMBL" id="MFLK01000040">
    <property type="protein sequence ID" value="OGG65651.1"/>
    <property type="molecule type" value="Genomic_DNA"/>
</dbReference>